<keyword evidence="3" id="KW-0963">Cytoplasm</keyword>
<name>A0AAV7MZQ3_PLEWA</name>
<protein>
    <submittedName>
        <fullName evidence="8">Uncharacterized protein</fullName>
    </submittedName>
</protein>
<keyword evidence="4" id="KW-0547">Nucleotide-binding</keyword>
<keyword evidence="6" id="KW-0206">Cytoskeleton</keyword>
<evidence type="ECO:0000256" key="7">
    <source>
        <dbReference type="RuleBase" id="RU000487"/>
    </source>
</evidence>
<evidence type="ECO:0000313" key="9">
    <source>
        <dbReference type="Proteomes" id="UP001066276"/>
    </source>
</evidence>
<comment type="caution">
    <text evidence="8">The sequence shown here is derived from an EMBL/GenBank/DDBJ whole genome shotgun (WGS) entry which is preliminary data.</text>
</comment>
<dbReference type="InterPro" id="IPR004000">
    <property type="entry name" value="Actin"/>
</dbReference>
<dbReference type="InterPro" id="IPR043129">
    <property type="entry name" value="ATPase_NBD"/>
</dbReference>
<comment type="similarity">
    <text evidence="2 7">Belongs to the actin family.</text>
</comment>
<evidence type="ECO:0000256" key="1">
    <source>
        <dbReference type="ARBA" id="ARBA00004245"/>
    </source>
</evidence>
<dbReference type="Pfam" id="PF00022">
    <property type="entry name" value="Actin"/>
    <property type="match status" value="1"/>
</dbReference>
<dbReference type="PRINTS" id="PR00190">
    <property type="entry name" value="ACTIN"/>
</dbReference>
<dbReference type="GO" id="GO:0005856">
    <property type="term" value="C:cytoskeleton"/>
    <property type="evidence" value="ECO:0007669"/>
    <property type="project" value="UniProtKB-SubCell"/>
</dbReference>
<keyword evidence="5" id="KW-0067">ATP-binding</keyword>
<dbReference type="SUPFAM" id="SSF53067">
    <property type="entry name" value="Actin-like ATPase domain"/>
    <property type="match status" value="2"/>
</dbReference>
<dbReference type="FunFam" id="3.90.640.10:FF:000007">
    <property type="entry name" value="Actin like 7B"/>
    <property type="match status" value="1"/>
</dbReference>
<gene>
    <name evidence="8" type="ORF">NDU88_006616</name>
</gene>
<dbReference type="GO" id="GO:0005524">
    <property type="term" value="F:ATP binding"/>
    <property type="evidence" value="ECO:0007669"/>
    <property type="project" value="UniProtKB-KW"/>
</dbReference>
<evidence type="ECO:0000256" key="2">
    <source>
        <dbReference type="ARBA" id="ARBA00006752"/>
    </source>
</evidence>
<evidence type="ECO:0000313" key="8">
    <source>
        <dbReference type="EMBL" id="KAJ1109253.1"/>
    </source>
</evidence>
<evidence type="ECO:0000256" key="3">
    <source>
        <dbReference type="ARBA" id="ARBA00022490"/>
    </source>
</evidence>
<proteinExistence type="inferred from homology"/>
<evidence type="ECO:0000256" key="5">
    <source>
        <dbReference type="ARBA" id="ARBA00022840"/>
    </source>
</evidence>
<evidence type="ECO:0000256" key="6">
    <source>
        <dbReference type="ARBA" id="ARBA00023212"/>
    </source>
</evidence>
<comment type="subcellular location">
    <subcellularLocation>
        <location evidence="1">Cytoplasm</location>
        <location evidence="1">Cytoskeleton</location>
    </subcellularLocation>
</comment>
<evidence type="ECO:0000256" key="4">
    <source>
        <dbReference type="ARBA" id="ARBA00022741"/>
    </source>
</evidence>
<dbReference type="AlphaFoldDB" id="A0AAV7MZQ3"/>
<dbReference type="Gene3D" id="3.90.640.10">
    <property type="entry name" value="Actin, Chain A, domain 4"/>
    <property type="match status" value="1"/>
</dbReference>
<dbReference type="Proteomes" id="UP001066276">
    <property type="component" value="Chromosome 9"/>
</dbReference>
<sequence>MSKADSSWVSRSPLTFPKSKSPCFRDAAVITEDDNSEKYKDFAAIVIDTGTGFTKAGFSGEESPRSILKTNVGVPRMRGKDSPLYYIGDGIPQNRSDIQTRNVMTHGVVTDWDALEMLWHHIFYTELSVCPEELAVLVTDAPMSPATNREKAAELLFENFGVPAMYVSPQSLLSMYSYGRVSGLVVESGYGTSYTAPIHDGYVLPHATYRLDLGGSALTEYLAKLLAESGNPFGADEMGLVCDIKEKYCYIASDFEMEMQGDEKNYLVDYSLPDGQIISIGSERFRCPEAFFNPTAIGIPEVGIHVLAMNSVLKCAPEHQAQLLSNVVVCGGSSLLRGFLERIKKELSLSEKAKTAINVMSSPHRKTAAWLGGSIVSCLDSFQNLWIKRELYDDNGPSVVHSHCF</sequence>
<dbReference type="SMART" id="SM00268">
    <property type="entry name" value="ACTIN"/>
    <property type="match status" value="1"/>
</dbReference>
<organism evidence="8 9">
    <name type="scientific">Pleurodeles waltl</name>
    <name type="common">Iberian ribbed newt</name>
    <dbReference type="NCBI Taxonomy" id="8319"/>
    <lineage>
        <taxon>Eukaryota</taxon>
        <taxon>Metazoa</taxon>
        <taxon>Chordata</taxon>
        <taxon>Craniata</taxon>
        <taxon>Vertebrata</taxon>
        <taxon>Euteleostomi</taxon>
        <taxon>Amphibia</taxon>
        <taxon>Batrachia</taxon>
        <taxon>Caudata</taxon>
        <taxon>Salamandroidea</taxon>
        <taxon>Salamandridae</taxon>
        <taxon>Pleurodelinae</taxon>
        <taxon>Pleurodeles</taxon>
    </lineage>
</organism>
<dbReference type="PANTHER" id="PTHR11937">
    <property type="entry name" value="ACTIN"/>
    <property type="match status" value="1"/>
</dbReference>
<dbReference type="EMBL" id="JANPWB010000013">
    <property type="protein sequence ID" value="KAJ1109253.1"/>
    <property type="molecule type" value="Genomic_DNA"/>
</dbReference>
<keyword evidence="9" id="KW-1185">Reference proteome</keyword>
<dbReference type="FunFam" id="3.30.420.40:FF:000148">
    <property type="entry name" value="Actin, alpha skeletal muscle"/>
    <property type="match status" value="1"/>
</dbReference>
<accession>A0AAV7MZQ3</accession>
<dbReference type="Gene3D" id="3.30.420.40">
    <property type="match status" value="2"/>
</dbReference>
<reference evidence="8" key="1">
    <citation type="journal article" date="2022" name="bioRxiv">
        <title>Sequencing and chromosome-scale assembly of the giantPleurodeles waltlgenome.</title>
        <authorList>
            <person name="Brown T."/>
            <person name="Elewa A."/>
            <person name="Iarovenko S."/>
            <person name="Subramanian E."/>
            <person name="Araus A.J."/>
            <person name="Petzold A."/>
            <person name="Susuki M."/>
            <person name="Suzuki K.-i.T."/>
            <person name="Hayashi T."/>
            <person name="Toyoda A."/>
            <person name="Oliveira C."/>
            <person name="Osipova E."/>
            <person name="Leigh N.D."/>
            <person name="Simon A."/>
            <person name="Yun M.H."/>
        </authorList>
    </citation>
    <scope>NUCLEOTIDE SEQUENCE</scope>
    <source>
        <strain evidence="8">20211129_DDA</strain>
        <tissue evidence="8">Liver</tissue>
    </source>
</reference>